<dbReference type="GO" id="GO:0005829">
    <property type="term" value="C:cytosol"/>
    <property type="evidence" value="ECO:0007669"/>
    <property type="project" value="TreeGrafter"/>
</dbReference>
<dbReference type="InterPro" id="IPR004193">
    <property type="entry name" value="Glyco_hydro_13_N"/>
</dbReference>
<evidence type="ECO:0000256" key="7">
    <source>
        <dbReference type="ARBA" id="ARBA00022679"/>
    </source>
</evidence>
<dbReference type="EC" id="2.4.1.18" evidence="10"/>
<feature type="active site" description="Nucleophile" evidence="10 11">
    <location>
        <position position="313"/>
    </location>
</feature>
<dbReference type="Pfam" id="PF02922">
    <property type="entry name" value="CBM_48"/>
    <property type="match status" value="1"/>
</dbReference>
<dbReference type="PANTHER" id="PTHR43651:SF3">
    <property type="entry name" value="1,4-ALPHA-GLUCAN-BRANCHING ENZYME"/>
    <property type="match status" value="1"/>
</dbReference>
<feature type="active site" description="Proton donor" evidence="10 11">
    <location>
        <position position="366"/>
    </location>
</feature>
<dbReference type="SMART" id="SM00642">
    <property type="entry name" value="Aamy"/>
    <property type="match status" value="1"/>
</dbReference>
<dbReference type="HAMAP" id="MF_00685">
    <property type="entry name" value="GlgB"/>
    <property type="match status" value="1"/>
</dbReference>
<keyword evidence="14" id="KW-1185">Reference proteome</keyword>
<dbReference type="EMBL" id="CP017641">
    <property type="protein sequence ID" value="APZ96783.1"/>
    <property type="molecule type" value="Genomic_DNA"/>
</dbReference>
<dbReference type="NCBIfam" id="NF003811">
    <property type="entry name" value="PRK05402.1"/>
    <property type="match status" value="1"/>
</dbReference>
<dbReference type="AlphaFoldDB" id="A0A1P8WRV2"/>
<dbReference type="CDD" id="cd02855">
    <property type="entry name" value="E_set_GBE_prok_N"/>
    <property type="match status" value="1"/>
</dbReference>
<sequence length="654" mass="74037">MNIKLADGTMHTVQHNMQSTFDAPADRSTLYRYLGAHLVDGGVRFAVWAPNATEVSVVSDGNGWTHGRDCLTGSSSGVWSGVVKGAIPGTRYKYSIKTTHGQIIEKADPYAFYAEMRPGTASVIWSLRDFQWNDSEWIQKRDNTNWLEAPVSAYEVHPGSWKCPSDGRRFHNYRELAHLLTEYILETGYTHVQLMPITEHPFDGSWGYQTTGYFAPTSRFGKPQDFQYFVNYLHQHGIGVLLDWVPGHFPTDGHGLAQFDGTHLFEHADPRQGYHPDWNTLIFNYGRREVTEFLLSSARFWCDVYHLDGLRVDAVASMLYLDYSRESNDWIPNRHGGRENLEAIDFLRDFNTVLHAEFPGIMTVAEESTAWPGVSRPVYSGGLGFTMKWDMGWMNDTLRFMRRDPVHRTWHLNDLTFRGVYAFSENFMLPLSHDEVVHGKKSLLDQMSGDEWQKFANLRLLYGYQFATSGKKLQFMGDEIAQWDEWNHDGEIDWVLRGFDTHEGVRKLVCDLNRMYREYPALHASDTRADGFTWVVGDDTTNCVLAFIRQTVDKSQQILAIANLTPAPRASYRIGVPAAGFYKEILNSDAEWYGGSGQGNIGGVKSEAKEAHGYKNSIEIGLPPLSMSIFLCEPAPAKPTAPPKAAAATPPKLK</sequence>
<evidence type="ECO:0000256" key="4">
    <source>
        <dbReference type="ARBA" id="ARBA00009000"/>
    </source>
</evidence>
<organism evidence="13 14">
    <name type="scientific">Fuerstiella marisgermanici</name>
    <dbReference type="NCBI Taxonomy" id="1891926"/>
    <lineage>
        <taxon>Bacteria</taxon>
        <taxon>Pseudomonadati</taxon>
        <taxon>Planctomycetota</taxon>
        <taxon>Planctomycetia</taxon>
        <taxon>Planctomycetales</taxon>
        <taxon>Planctomycetaceae</taxon>
        <taxon>Fuerstiella</taxon>
    </lineage>
</organism>
<dbReference type="SUPFAM" id="SSF51011">
    <property type="entry name" value="Glycosyl hydrolase domain"/>
    <property type="match status" value="1"/>
</dbReference>
<evidence type="ECO:0000313" key="13">
    <source>
        <dbReference type="EMBL" id="APZ96783.1"/>
    </source>
</evidence>
<dbReference type="Pfam" id="PF02806">
    <property type="entry name" value="Alpha-amylase_C"/>
    <property type="match status" value="1"/>
</dbReference>
<dbReference type="InterPro" id="IPR006047">
    <property type="entry name" value="GH13_cat_dom"/>
</dbReference>
<keyword evidence="6 10" id="KW-0328">Glycosyltransferase</keyword>
<dbReference type="GO" id="GO:0003844">
    <property type="term" value="F:1,4-alpha-glucan branching enzyme activity"/>
    <property type="evidence" value="ECO:0007669"/>
    <property type="project" value="UniProtKB-UniRule"/>
</dbReference>
<dbReference type="Gene3D" id="2.60.40.10">
    <property type="entry name" value="Immunoglobulins"/>
    <property type="match status" value="1"/>
</dbReference>
<evidence type="ECO:0000256" key="9">
    <source>
        <dbReference type="ARBA" id="ARBA00023277"/>
    </source>
</evidence>
<comment type="function">
    <text evidence="2 10">Catalyzes the formation of the alpha-1,6-glucosidic linkages in glycogen by scission of a 1,4-alpha-linked oligosaccharide from growing alpha-1,4-glucan chains and the subsequent attachment of the oligosaccharide to the alpha-1,6 position.</text>
</comment>
<reference evidence="13 14" key="1">
    <citation type="journal article" date="2016" name="Front. Microbiol.">
        <title>Fuerstia marisgermanicae gen. nov., sp. nov., an Unusual Member of the Phylum Planctomycetes from the German Wadden Sea.</title>
        <authorList>
            <person name="Kohn T."/>
            <person name="Heuer A."/>
            <person name="Jogler M."/>
            <person name="Vollmers J."/>
            <person name="Boedeker C."/>
            <person name="Bunk B."/>
            <person name="Rast P."/>
            <person name="Borchert D."/>
            <person name="Glockner I."/>
            <person name="Freese H.M."/>
            <person name="Klenk H.P."/>
            <person name="Overmann J."/>
            <person name="Kaster A.K."/>
            <person name="Rohde M."/>
            <person name="Wiegand S."/>
            <person name="Jogler C."/>
        </authorList>
    </citation>
    <scope>NUCLEOTIDE SEQUENCE [LARGE SCALE GENOMIC DNA]</scope>
    <source>
        <strain evidence="13 14">NH11</strain>
    </source>
</reference>
<dbReference type="InterPro" id="IPR006048">
    <property type="entry name" value="A-amylase/branching_C"/>
</dbReference>
<evidence type="ECO:0000256" key="6">
    <source>
        <dbReference type="ARBA" id="ARBA00022676"/>
    </source>
</evidence>
<dbReference type="SUPFAM" id="SSF51445">
    <property type="entry name" value="(Trans)glycosidases"/>
    <property type="match status" value="1"/>
</dbReference>
<dbReference type="Pfam" id="PF00128">
    <property type="entry name" value="Alpha-amylase"/>
    <property type="match status" value="1"/>
</dbReference>
<dbReference type="PIRSF" id="PIRSF000463">
    <property type="entry name" value="GlgB"/>
    <property type="match status" value="1"/>
</dbReference>
<dbReference type="Gene3D" id="3.20.20.80">
    <property type="entry name" value="Glycosidases"/>
    <property type="match status" value="1"/>
</dbReference>
<dbReference type="GO" id="GO:0043169">
    <property type="term" value="F:cation binding"/>
    <property type="evidence" value="ECO:0007669"/>
    <property type="project" value="InterPro"/>
</dbReference>
<evidence type="ECO:0000259" key="12">
    <source>
        <dbReference type="SMART" id="SM00642"/>
    </source>
</evidence>
<proteinExistence type="inferred from homology"/>
<dbReference type="InterPro" id="IPR013783">
    <property type="entry name" value="Ig-like_fold"/>
</dbReference>
<comment type="similarity">
    <text evidence="4 10">Belongs to the glycosyl hydrolase 13 family. GlgB subfamily.</text>
</comment>
<evidence type="ECO:0000256" key="10">
    <source>
        <dbReference type="HAMAP-Rule" id="MF_00685"/>
    </source>
</evidence>
<dbReference type="FunFam" id="3.20.20.80:FF:000003">
    <property type="entry name" value="1,4-alpha-glucan branching enzyme GlgB"/>
    <property type="match status" value="1"/>
</dbReference>
<dbReference type="InterPro" id="IPR006407">
    <property type="entry name" value="GlgB"/>
</dbReference>
<dbReference type="GO" id="GO:0005978">
    <property type="term" value="P:glycogen biosynthetic process"/>
    <property type="evidence" value="ECO:0007669"/>
    <property type="project" value="UniProtKB-UniRule"/>
</dbReference>
<accession>A0A1P8WRV2</accession>
<comment type="pathway">
    <text evidence="3 10">Glycan biosynthesis; glycogen biosynthesis.</text>
</comment>
<dbReference type="InterPro" id="IPR017853">
    <property type="entry name" value="GH"/>
</dbReference>
<gene>
    <name evidence="13" type="primary">glgB_2</name>
    <name evidence="10" type="synonym">glgB</name>
    <name evidence="13" type="ORF">Fuma_06457</name>
</gene>
<dbReference type="NCBIfam" id="TIGR01515">
    <property type="entry name" value="branching_enzym"/>
    <property type="match status" value="1"/>
</dbReference>
<comment type="subunit">
    <text evidence="10">Monomer.</text>
</comment>
<dbReference type="FunFam" id="2.60.40.1180:FF:000002">
    <property type="entry name" value="1,4-alpha-glucan branching enzyme GlgB"/>
    <property type="match status" value="1"/>
</dbReference>
<evidence type="ECO:0000313" key="14">
    <source>
        <dbReference type="Proteomes" id="UP000187735"/>
    </source>
</evidence>
<dbReference type="GO" id="GO:0004553">
    <property type="term" value="F:hydrolase activity, hydrolyzing O-glycosyl compounds"/>
    <property type="evidence" value="ECO:0007669"/>
    <property type="project" value="InterPro"/>
</dbReference>
<keyword evidence="9 10" id="KW-0119">Carbohydrate metabolism</keyword>
<dbReference type="SUPFAM" id="SSF81296">
    <property type="entry name" value="E set domains"/>
    <property type="match status" value="1"/>
</dbReference>
<dbReference type="STRING" id="1891926.Fuma_06457"/>
<evidence type="ECO:0000256" key="1">
    <source>
        <dbReference type="ARBA" id="ARBA00000826"/>
    </source>
</evidence>
<dbReference type="Proteomes" id="UP000187735">
    <property type="component" value="Chromosome"/>
</dbReference>
<evidence type="ECO:0000256" key="8">
    <source>
        <dbReference type="ARBA" id="ARBA00023056"/>
    </source>
</evidence>
<dbReference type="InterPro" id="IPR044143">
    <property type="entry name" value="GlgB_N_E_set_prok"/>
</dbReference>
<dbReference type="PANTHER" id="PTHR43651">
    <property type="entry name" value="1,4-ALPHA-GLUCAN-BRANCHING ENZYME"/>
    <property type="match status" value="1"/>
</dbReference>
<dbReference type="InterPro" id="IPR013780">
    <property type="entry name" value="Glyco_hydro_b"/>
</dbReference>
<name>A0A1P8WRV2_9PLAN</name>
<feature type="domain" description="Glycosyl hydrolase family 13 catalytic" evidence="12">
    <location>
        <begin position="168"/>
        <end position="500"/>
    </location>
</feature>
<dbReference type="CDD" id="cd11322">
    <property type="entry name" value="AmyAc_Glg_BE"/>
    <property type="match status" value="1"/>
</dbReference>
<dbReference type="UniPathway" id="UPA00164"/>
<comment type="catalytic activity">
    <reaction evidence="1 10">
        <text>Transfers a segment of a (1-&gt;4)-alpha-D-glucan chain to a primary hydroxy group in a similar glucan chain.</text>
        <dbReference type="EC" id="2.4.1.18"/>
    </reaction>
</comment>
<keyword evidence="5 10" id="KW-0321">Glycogen metabolism</keyword>
<evidence type="ECO:0000256" key="3">
    <source>
        <dbReference type="ARBA" id="ARBA00004964"/>
    </source>
</evidence>
<evidence type="ECO:0000256" key="5">
    <source>
        <dbReference type="ARBA" id="ARBA00022600"/>
    </source>
</evidence>
<evidence type="ECO:0000256" key="11">
    <source>
        <dbReference type="PIRSR" id="PIRSR000463-1"/>
    </source>
</evidence>
<keyword evidence="7 10" id="KW-0808">Transferase</keyword>
<evidence type="ECO:0000256" key="2">
    <source>
        <dbReference type="ARBA" id="ARBA00002953"/>
    </source>
</evidence>
<protein>
    <recommendedName>
        <fullName evidence="10">1,4-alpha-glucan branching enzyme GlgB</fullName>
        <ecNumber evidence="10">2.4.1.18</ecNumber>
    </recommendedName>
    <alternativeName>
        <fullName evidence="10">1,4-alpha-D-glucan:1,4-alpha-D-glucan 6-glucosyl-transferase</fullName>
    </alternativeName>
    <alternativeName>
        <fullName evidence="10">Alpha-(1-&gt;4)-glucan branching enzyme</fullName>
    </alternativeName>
    <alternativeName>
        <fullName evidence="10">Glycogen branching enzyme</fullName>
        <shortName evidence="10">BE</shortName>
    </alternativeName>
</protein>
<dbReference type="NCBIfam" id="NF008967">
    <property type="entry name" value="PRK12313.1"/>
    <property type="match status" value="1"/>
</dbReference>
<dbReference type="InterPro" id="IPR014756">
    <property type="entry name" value="Ig_E-set"/>
</dbReference>
<dbReference type="Gene3D" id="2.60.40.1180">
    <property type="entry name" value="Golgi alpha-mannosidase II"/>
    <property type="match status" value="1"/>
</dbReference>
<dbReference type="KEGG" id="fmr:Fuma_06457"/>
<dbReference type="InterPro" id="IPR037439">
    <property type="entry name" value="Branching_enzy"/>
</dbReference>
<keyword evidence="8 10" id="KW-0320">Glycogen biosynthesis</keyword>